<dbReference type="AlphaFoldDB" id="A0A6A6VWY2"/>
<organism evidence="7 8">
    <name type="scientific">Pseudovirgaria hyperparasitica</name>
    <dbReference type="NCBI Taxonomy" id="470096"/>
    <lineage>
        <taxon>Eukaryota</taxon>
        <taxon>Fungi</taxon>
        <taxon>Dikarya</taxon>
        <taxon>Ascomycota</taxon>
        <taxon>Pezizomycotina</taxon>
        <taxon>Dothideomycetes</taxon>
        <taxon>Dothideomycetes incertae sedis</taxon>
        <taxon>Acrospermales</taxon>
        <taxon>Acrospermaceae</taxon>
        <taxon>Pseudovirgaria</taxon>
    </lineage>
</organism>
<dbReference type="EMBL" id="ML996581">
    <property type="protein sequence ID" value="KAF2754306.1"/>
    <property type="molecule type" value="Genomic_DNA"/>
</dbReference>
<dbReference type="InterPro" id="IPR051035">
    <property type="entry name" value="Mito_inheritance_9"/>
</dbReference>
<proteinExistence type="inferred from homology"/>
<evidence type="ECO:0000256" key="5">
    <source>
        <dbReference type="ARBA" id="ARBA00023128"/>
    </source>
</evidence>
<dbReference type="OrthoDB" id="2831558at2759"/>
<feature type="non-terminal residue" evidence="7">
    <location>
        <position position="1"/>
    </location>
</feature>
<gene>
    <name evidence="7" type="ORF">EJ05DRAFT_443943</name>
</gene>
<evidence type="ECO:0000313" key="7">
    <source>
        <dbReference type="EMBL" id="KAF2754306.1"/>
    </source>
</evidence>
<dbReference type="Proteomes" id="UP000799437">
    <property type="component" value="Unassembled WGS sequence"/>
</dbReference>
<protein>
    <recommendedName>
        <fullName evidence="3">Altered inheritance of mitochondria protein 9, mitochondrial</fullName>
    </recommendedName>
    <alternativeName>
        <fullName evidence="6">Found in mitochondrial proteome protein 29</fullName>
    </alternativeName>
</protein>
<evidence type="ECO:0000256" key="1">
    <source>
        <dbReference type="ARBA" id="ARBA00004173"/>
    </source>
</evidence>
<sequence length="531" mass="60331">DPYLYTSGRWLNNDKLHREARCVRFDFAALCAKAVNVCPGATKVVQYEKREGGFNRAFLMTLDNGARVVARVPYRIADPRRLTTNSEVATMTYSMANKCLRSSTKIPVPKVLDWSDDDTSIGTEYIIMEQARGVQLHKAWPSMTPHQHMLCVKNVAFMINEMAKLQFPQYGSLYFANAPIDPESKFDFVEGYCIGPHCGAKYWDCNAGESRFYGERAPNQGPWSDAASYCSGLIDAGFSRLPNNGEHRTELSYRGSVQEHRRLLDITSRVIQELTQSPIIQHVAGPSLFHPDIHKRNIYVSEKDPSCVTAIIDWQSTSIEPTFIYANDTPDLVEDATADIAILKNLIPSEGKLSQTIFQEEVIVDNAEDMARKRREKDVLTCRKTFEIVLRGYVRKLHDARVMDQTLLRPFQYCDASWKNSAAALRQELIDLSQHWTALGLTGRCPYEPTPNELAEHKKQYEDFETAQHLKLFLKRVLEADSDGWVPADKWVSAKEENTRLFNEWTESIKESGASVERARALWPFGEVGSP</sequence>
<evidence type="ECO:0000313" key="8">
    <source>
        <dbReference type="Proteomes" id="UP000799437"/>
    </source>
</evidence>
<dbReference type="PANTHER" id="PTHR36091">
    <property type="entry name" value="ALTERED INHERITANCE OF MITOCHONDRIA PROTEIN 9, MITOCHONDRIAL"/>
    <property type="match status" value="1"/>
</dbReference>
<comment type="subcellular location">
    <subcellularLocation>
        <location evidence="1">Mitochondrion</location>
    </subcellularLocation>
</comment>
<evidence type="ECO:0000256" key="3">
    <source>
        <dbReference type="ARBA" id="ARBA00016197"/>
    </source>
</evidence>
<evidence type="ECO:0000256" key="6">
    <source>
        <dbReference type="ARBA" id="ARBA00031849"/>
    </source>
</evidence>
<dbReference type="InterPro" id="IPR011009">
    <property type="entry name" value="Kinase-like_dom_sf"/>
</dbReference>
<dbReference type="GeneID" id="54483156"/>
<dbReference type="PANTHER" id="PTHR36091:SF1">
    <property type="entry name" value="ALTERED INHERITANCE OF MITOCHONDRIA PROTEIN 9, MITOCHONDRIAL"/>
    <property type="match status" value="1"/>
</dbReference>
<evidence type="ECO:0000256" key="4">
    <source>
        <dbReference type="ARBA" id="ARBA00022946"/>
    </source>
</evidence>
<reference evidence="7" key="1">
    <citation type="journal article" date="2020" name="Stud. Mycol.">
        <title>101 Dothideomycetes genomes: a test case for predicting lifestyles and emergence of pathogens.</title>
        <authorList>
            <person name="Haridas S."/>
            <person name="Albert R."/>
            <person name="Binder M."/>
            <person name="Bloem J."/>
            <person name="Labutti K."/>
            <person name="Salamov A."/>
            <person name="Andreopoulos B."/>
            <person name="Baker S."/>
            <person name="Barry K."/>
            <person name="Bills G."/>
            <person name="Bluhm B."/>
            <person name="Cannon C."/>
            <person name="Castanera R."/>
            <person name="Culley D."/>
            <person name="Daum C."/>
            <person name="Ezra D."/>
            <person name="Gonzalez J."/>
            <person name="Henrissat B."/>
            <person name="Kuo A."/>
            <person name="Liang C."/>
            <person name="Lipzen A."/>
            <person name="Lutzoni F."/>
            <person name="Magnuson J."/>
            <person name="Mondo S."/>
            <person name="Nolan M."/>
            <person name="Ohm R."/>
            <person name="Pangilinan J."/>
            <person name="Park H.-J."/>
            <person name="Ramirez L."/>
            <person name="Alfaro M."/>
            <person name="Sun H."/>
            <person name="Tritt A."/>
            <person name="Yoshinaga Y."/>
            <person name="Zwiers L.-H."/>
            <person name="Turgeon B."/>
            <person name="Goodwin S."/>
            <person name="Spatafora J."/>
            <person name="Crous P."/>
            <person name="Grigoriev I."/>
        </authorList>
    </citation>
    <scope>NUCLEOTIDE SEQUENCE</scope>
    <source>
        <strain evidence="7">CBS 121739</strain>
    </source>
</reference>
<dbReference type="SUPFAM" id="SSF56112">
    <property type="entry name" value="Protein kinase-like (PK-like)"/>
    <property type="match status" value="1"/>
</dbReference>
<keyword evidence="5" id="KW-0496">Mitochondrion</keyword>
<name>A0A6A6VWY2_9PEZI</name>
<dbReference type="RefSeq" id="XP_033596757.1">
    <property type="nucleotide sequence ID" value="XM_033742102.1"/>
</dbReference>
<dbReference type="GO" id="GO:0005739">
    <property type="term" value="C:mitochondrion"/>
    <property type="evidence" value="ECO:0007669"/>
    <property type="project" value="UniProtKB-SubCell"/>
</dbReference>
<keyword evidence="8" id="KW-1185">Reference proteome</keyword>
<comment type="similarity">
    <text evidence="2">Belongs to the AIM9 family.</text>
</comment>
<accession>A0A6A6VWY2</accession>
<evidence type="ECO:0000256" key="2">
    <source>
        <dbReference type="ARBA" id="ARBA00005543"/>
    </source>
</evidence>
<keyword evidence="4" id="KW-0809">Transit peptide</keyword>
<dbReference type="Gene3D" id="3.30.200.20">
    <property type="entry name" value="Phosphorylase Kinase, domain 1"/>
    <property type="match status" value="1"/>
</dbReference>